<comment type="caution">
    <text evidence="14">The sequence shown here is derived from an EMBL/GenBank/DDBJ whole genome shotgun (WGS) entry which is preliminary data.</text>
</comment>
<keyword evidence="8 12" id="KW-0479">Metal-binding</keyword>
<evidence type="ECO:0000313" key="15">
    <source>
        <dbReference type="Proteomes" id="UP000054662"/>
    </source>
</evidence>
<gene>
    <name evidence="14" type="primary">folP</name>
    <name evidence="14" type="ORF">Lwor_1396</name>
</gene>
<dbReference type="NCBIfam" id="TIGR01496">
    <property type="entry name" value="DHPS"/>
    <property type="match status" value="1"/>
</dbReference>
<comment type="similarity">
    <text evidence="4 12">Belongs to the DHPS family.</text>
</comment>
<comment type="function">
    <text evidence="12">Catalyzes the condensation of para-aminobenzoate (pABA) with 6-hydroxymethyl-7,8-dihydropterin diphosphate (DHPt-PP) to form 7,8-dihydropteroate (H2Pte), the immediate precursor of folate derivatives.</text>
</comment>
<dbReference type="AlphaFoldDB" id="A0A0W1AEX6"/>
<accession>A0A0W1AEX6</accession>
<dbReference type="Pfam" id="PF00809">
    <property type="entry name" value="Pterin_bind"/>
    <property type="match status" value="1"/>
</dbReference>
<keyword evidence="9 12" id="KW-0460">Magnesium</keyword>
<keyword evidence="15" id="KW-1185">Reference proteome</keyword>
<evidence type="ECO:0000256" key="3">
    <source>
        <dbReference type="ARBA" id="ARBA00004763"/>
    </source>
</evidence>
<dbReference type="PROSITE" id="PS00792">
    <property type="entry name" value="DHPS_1"/>
    <property type="match status" value="1"/>
</dbReference>
<dbReference type="SUPFAM" id="SSF51717">
    <property type="entry name" value="Dihydropteroate synthetase-like"/>
    <property type="match status" value="1"/>
</dbReference>
<dbReference type="InterPro" id="IPR011005">
    <property type="entry name" value="Dihydropteroate_synth-like_sf"/>
</dbReference>
<dbReference type="PANTHER" id="PTHR20941:SF1">
    <property type="entry name" value="FOLIC ACID SYNTHESIS PROTEIN FOL1"/>
    <property type="match status" value="1"/>
</dbReference>
<evidence type="ECO:0000256" key="5">
    <source>
        <dbReference type="ARBA" id="ARBA00012458"/>
    </source>
</evidence>
<dbReference type="InterPro" id="IPR045031">
    <property type="entry name" value="DHP_synth-like"/>
</dbReference>
<protein>
    <recommendedName>
        <fullName evidence="6 12">Dihydropteroate synthase</fullName>
        <shortName evidence="12">DHPS</shortName>
        <ecNumber evidence="5 12">2.5.1.15</ecNumber>
    </recommendedName>
    <alternativeName>
        <fullName evidence="11 12">Dihydropteroate pyrophosphorylase</fullName>
    </alternativeName>
</protein>
<dbReference type="Gene3D" id="3.20.20.20">
    <property type="entry name" value="Dihydropteroate synthase-like"/>
    <property type="match status" value="1"/>
</dbReference>
<dbReference type="GO" id="GO:0046872">
    <property type="term" value="F:metal ion binding"/>
    <property type="evidence" value="ECO:0007669"/>
    <property type="project" value="UniProtKB-KW"/>
</dbReference>
<keyword evidence="10 12" id="KW-0289">Folate biosynthesis</keyword>
<dbReference type="UniPathway" id="UPA00077">
    <property type="reaction ID" value="UER00156"/>
</dbReference>
<evidence type="ECO:0000259" key="13">
    <source>
        <dbReference type="PROSITE" id="PS50972"/>
    </source>
</evidence>
<dbReference type="GO" id="GO:0046654">
    <property type="term" value="P:tetrahydrofolate biosynthetic process"/>
    <property type="evidence" value="ECO:0007669"/>
    <property type="project" value="UniProtKB-UniPathway"/>
</dbReference>
<comment type="pathway">
    <text evidence="3 12">Cofactor biosynthesis; tetrahydrofolate biosynthesis; 7,8-dihydrofolate from 2-amino-4-hydroxy-6-hydroxymethyl-7,8-dihydropteridine diphosphate and 4-aminobenzoate: step 1/2.</text>
</comment>
<feature type="domain" description="Pterin-binding" evidence="13">
    <location>
        <begin position="25"/>
        <end position="278"/>
    </location>
</feature>
<reference evidence="14 15" key="1">
    <citation type="submission" date="2015-11" db="EMBL/GenBank/DDBJ databases">
        <title>Genomic analysis of 38 Legionella species identifies large and diverse effector repertoires.</title>
        <authorList>
            <person name="Burstein D."/>
            <person name="Amaro F."/>
            <person name="Zusman T."/>
            <person name="Lifshitz Z."/>
            <person name="Cohen O."/>
            <person name="Gilbert J.A."/>
            <person name="Pupko T."/>
            <person name="Shuman H.A."/>
            <person name="Segal G."/>
        </authorList>
    </citation>
    <scope>NUCLEOTIDE SEQUENCE [LARGE SCALE GENOMIC DNA]</scope>
    <source>
        <strain evidence="14 15">ATCC 49508</strain>
    </source>
</reference>
<evidence type="ECO:0000256" key="11">
    <source>
        <dbReference type="ARBA" id="ARBA00030193"/>
    </source>
</evidence>
<comment type="catalytic activity">
    <reaction evidence="1">
        <text>(7,8-dihydropterin-6-yl)methyl diphosphate + 4-aminobenzoate = 7,8-dihydropteroate + diphosphate</text>
        <dbReference type="Rhea" id="RHEA:19949"/>
        <dbReference type="ChEBI" id="CHEBI:17836"/>
        <dbReference type="ChEBI" id="CHEBI:17839"/>
        <dbReference type="ChEBI" id="CHEBI:33019"/>
        <dbReference type="ChEBI" id="CHEBI:72950"/>
        <dbReference type="EC" id="2.5.1.15"/>
    </reaction>
</comment>
<evidence type="ECO:0000256" key="7">
    <source>
        <dbReference type="ARBA" id="ARBA00022679"/>
    </source>
</evidence>
<dbReference type="Proteomes" id="UP000054662">
    <property type="component" value="Unassembled WGS sequence"/>
</dbReference>
<proteinExistence type="inferred from homology"/>
<dbReference type="FunFam" id="3.20.20.20:FF:000006">
    <property type="entry name" value="Dihydropteroate synthase"/>
    <property type="match status" value="1"/>
</dbReference>
<dbReference type="STRING" id="45076.Lwor_1396"/>
<dbReference type="PROSITE" id="PS00793">
    <property type="entry name" value="DHPS_2"/>
    <property type="match status" value="1"/>
</dbReference>
<dbReference type="GO" id="GO:0004156">
    <property type="term" value="F:dihydropteroate synthase activity"/>
    <property type="evidence" value="ECO:0007669"/>
    <property type="project" value="UniProtKB-EC"/>
</dbReference>
<keyword evidence="7 12" id="KW-0808">Transferase</keyword>
<evidence type="ECO:0000313" key="14">
    <source>
        <dbReference type="EMBL" id="KTD79882.1"/>
    </source>
</evidence>
<dbReference type="GO" id="GO:0046656">
    <property type="term" value="P:folic acid biosynthetic process"/>
    <property type="evidence" value="ECO:0007669"/>
    <property type="project" value="UniProtKB-KW"/>
</dbReference>
<evidence type="ECO:0000256" key="8">
    <source>
        <dbReference type="ARBA" id="ARBA00022723"/>
    </source>
</evidence>
<dbReference type="InterPro" id="IPR006390">
    <property type="entry name" value="DHP_synth_dom"/>
</dbReference>
<dbReference type="EC" id="2.5.1.15" evidence="5 12"/>
<evidence type="ECO:0000256" key="9">
    <source>
        <dbReference type="ARBA" id="ARBA00022842"/>
    </source>
</evidence>
<dbReference type="PROSITE" id="PS50972">
    <property type="entry name" value="PTERIN_BINDING"/>
    <property type="match status" value="1"/>
</dbReference>
<evidence type="ECO:0000256" key="2">
    <source>
        <dbReference type="ARBA" id="ARBA00001946"/>
    </source>
</evidence>
<name>A0A0W1AEX6_9GAMM</name>
<dbReference type="OrthoDB" id="9811744at2"/>
<evidence type="ECO:0000256" key="12">
    <source>
        <dbReference type="RuleBase" id="RU361205"/>
    </source>
</evidence>
<evidence type="ECO:0000256" key="10">
    <source>
        <dbReference type="ARBA" id="ARBA00022909"/>
    </source>
</evidence>
<dbReference type="CDD" id="cd00739">
    <property type="entry name" value="DHPS"/>
    <property type="match status" value="1"/>
</dbReference>
<dbReference type="RefSeq" id="WP_058493192.1">
    <property type="nucleotide sequence ID" value="NZ_CBCRUR010000001.1"/>
</dbReference>
<comment type="cofactor">
    <cofactor evidence="2 12">
        <name>Mg(2+)</name>
        <dbReference type="ChEBI" id="CHEBI:18420"/>
    </cofactor>
</comment>
<dbReference type="PATRIC" id="fig|45076.6.peg.1520"/>
<dbReference type="GO" id="GO:0005829">
    <property type="term" value="C:cytosol"/>
    <property type="evidence" value="ECO:0007669"/>
    <property type="project" value="TreeGrafter"/>
</dbReference>
<dbReference type="PANTHER" id="PTHR20941">
    <property type="entry name" value="FOLATE SYNTHESIS PROTEINS"/>
    <property type="match status" value="1"/>
</dbReference>
<dbReference type="InterPro" id="IPR000489">
    <property type="entry name" value="Pterin-binding_dom"/>
</dbReference>
<evidence type="ECO:0000256" key="4">
    <source>
        <dbReference type="ARBA" id="ARBA00009503"/>
    </source>
</evidence>
<evidence type="ECO:0000256" key="1">
    <source>
        <dbReference type="ARBA" id="ARBA00000012"/>
    </source>
</evidence>
<sequence>MTSEDFISWLEQKSQLESNSGFQKPLIMGILNVTSDSFSDGGCYLSHAKAYDQAFNLIAQGADIIDIGGESTKPGACEVSLDEELARVIPLIEQIRKNSDICISIDTYKPQVMKHAVCAGANIINDVYALRKDGALAMAAQLNVPVCLMHMQGDPQNMQNNPAYPDGVMVALKRFFSERMIACENAGIDKQKLIIDPGFGFGKRVDNNLSLMNKIDELTHLYRPILLGVSRKSTIGAILDKKVHQRVVGSIALAVYAALKGVSMLRVHDVDETQQALLMIDAVCQAG</sequence>
<organism evidence="14 15">
    <name type="scientific">Legionella worsleiensis</name>
    <dbReference type="NCBI Taxonomy" id="45076"/>
    <lineage>
        <taxon>Bacteria</taxon>
        <taxon>Pseudomonadati</taxon>
        <taxon>Pseudomonadota</taxon>
        <taxon>Gammaproteobacteria</taxon>
        <taxon>Legionellales</taxon>
        <taxon>Legionellaceae</taxon>
        <taxon>Legionella</taxon>
    </lineage>
</organism>
<evidence type="ECO:0000256" key="6">
    <source>
        <dbReference type="ARBA" id="ARBA00016919"/>
    </source>
</evidence>
<dbReference type="EMBL" id="LNZC01000012">
    <property type="protein sequence ID" value="KTD79882.1"/>
    <property type="molecule type" value="Genomic_DNA"/>
</dbReference>